<accession>A0A381RRX1</accession>
<name>A0A381RRX1_9ZZZZ</name>
<dbReference type="PIRSF" id="PIRSF002097">
    <property type="entry name" value="DNA-binding_Fis"/>
    <property type="match status" value="1"/>
</dbReference>
<dbReference type="InterPro" id="IPR005412">
    <property type="entry name" value="Fis_DNA-bd"/>
</dbReference>
<dbReference type="AlphaFoldDB" id="A0A381RRX1"/>
<evidence type="ECO:0000313" key="5">
    <source>
        <dbReference type="EMBL" id="SUZ94640.1"/>
    </source>
</evidence>
<reference evidence="5" key="1">
    <citation type="submission" date="2018-05" db="EMBL/GenBank/DDBJ databases">
        <authorList>
            <person name="Lanie J.A."/>
            <person name="Ng W.-L."/>
            <person name="Kazmierczak K.M."/>
            <person name="Andrzejewski T.M."/>
            <person name="Davidsen T.M."/>
            <person name="Wayne K.J."/>
            <person name="Tettelin H."/>
            <person name="Glass J.I."/>
            <person name="Rusch D."/>
            <person name="Podicherti R."/>
            <person name="Tsui H.-C.T."/>
            <person name="Winkler M.E."/>
        </authorList>
    </citation>
    <scope>NUCLEOTIDE SEQUENCE</scope>
</reference>
<dbReference type="Pfam" id="PF02954">
    <property type="entry name" value="HTH_8"/>
    <property type="match status" value="1"/>
</dbReference>
<dbReference type="PANTHER" id="PTHR47918:SF1">
    <property type="entry name" value="DNA-BINDING PROTEIN FIS"/>
    <property type="match status" value="1"/>
</dbReference>
<organism evidence="5">
    <name type="scientific">marine metagenome</name>
    <dbReference type="NCBI Taxonomy" id="408172"/>
    <lineage>
        <taxon>unclassified sequences</taxon>
        <taxon>metagenomes</taxon>
        <taxon>ecological metagenomes</taxon>
    </lineage>
</organism>
<feature type="domain" description="DNA binding HTH" evidence="4">
    <location>
        <begin position="44"/>
        <end position="84"/>
    </location>
</feature>
<dbReference type="InterPro" id="IPR009057">
    <property type="entry name" value="Homeodomain-like_sf"/>
</dbReference>
<comment type="similarity">
    <text evidence="1">Belongs to the transcriptional regulatory Fis family.</text>
</comment>
<dbReference type="InterPro" id="IPR050207">
    <property type="entry name" value="Trans_regulatory_Fis"/>
</dbReference>
<proteinExistence type="inferred from homology"/>
<evidence type="ECO:0000256" key="2">
    <source>
        <dbReference type="ARBA" id="ARBA00023125"/>
    </source>
</evidence>
<dbReference type="InterPro" id="IPR002197">
    <property type="entry name" value="HTH_Fis"/>
</dbReference>
<evidence type="ECO:0000256" key="1">
    <source>
        <dbReference type="ARBA" id="ARBA00008559"/>
    </source>
</evidence>
<keyword evidence="2" id="KW-0238">DNA-binding</keyword>
<sequence>MASKKKREFNGEGKRLSDQVAKSMRKYFRELDGEKATNIYQLVLKEVEQPLLETVMKECKGNQTLASQVLGLNRGTLRTKLKDYNLI</sequence>
<dbReference type="SUPFAM" id="SSF46689">
    <property type="entry name" value="Homeodomain-like"/>
    <property type="match status" value="1"/>
</dbReference>
<evidence type="ECO:0000259" key="4">
    <source>
        <dbReference type="Pfam" id="PF02954"/>
    </source>
</evidence>
<dbReference type="EMBL" id="UINC01002253">
    <property type="protein sequence ID" value="SUZ94640.1"/>
    <property type="molecule type" value="Genomic_DNA"/>
</dbReference>
<protein>
    <recommendedName>
        <fullName evidence="3">Putative Fis-like DNA-binding protein</fullName>
    </recommendedName>
</protein>
<dbReference type="NCBIfam" id="NF001659">
    <property type="entry name" value="PRK00430.1"/>
    <property type="match status" value="1"/>
</dbReference>
<dbReference type="PRINTS" id="PR01590">
    <property type="entry name" value="HTHFIS"/>
</dbReference>
<dbReference type="GO" id="GO:0043565">
    <property type="term" value="F:sequence-specific DNA binding"/>
    <property type="evidence" value="ECO:0007669"/>
    <property type="project" value="InterPro"/>
</dbReference>
<evidence type="ECO:0000256" key="3">
    <source>
        <dbReference type="ARBA" id="ARBA00029540"/>
    </source>
</evidence>
<dbReference type="PANTHER" id="PTHR47918">
    <property type="entry name" value="DNA-BINDING PROTEIN FIS"/>
    <property type="match status" value="1"/>
</dbReference>
<dbReference type="GO" id="GO:0006355">
    <property type="term" value="P:regulation of DNA-templated transcription"/>
    <property type="evidence" value="ECO:0007669"/>
    <property type="project" value="InterPro"/>
</dbReference>
<dbReference type="Gene3D" id="1.10.10.60">
    <property type="entry name" value="Homeodomain-like"/>
    <property type="match status" value="1"/>
</dbReference>
<dbReference type="PRINTS" id="PR01591">
    <property type="entry name" value="DNABINDNGFIS"/>
</dbReference>
<gene>
    <name evidence="5" type="ORF">METZ01_LOCUS47494</name>
</gene>